<proteinExistence type="predicted"/>
<name>A0A937RF25_9ACTN</name>
<dbReference type="Pfam" id="PF13469">
    <property type="entry name" value="Sulfotransfer_3"/>
    <property type="match status" value="1"/>
</dbReference>
<dbReference type="SUPFAM" id="SSF52540">
    <property type="entry name" value="P-loop containing nucleoside triphosphate hydrolases"/>
    <property type="match status" value="1"/>
</dbReference>
<dbReference type="EMBL" id="JAEACQ010000224">
    <property type="protein sequence ID" value="MBL7629240.1"/>
    <property type="molecule type" value="Genomic_DNA"/>
</dbReference>
<accession>A0A937RF25</accession>
<keyword evidence="2" id="KW-1185">Reference proteome</keyword>
<protein>
    <submittedName>
        <fullName evidence="1">Sulfotransferase</fullName>
    </submittedName>
</protein>
<evidence type="ECO:0000313" key="2">
    <source>
        <dbReference type="Proteomes" id="UP000604475"/>
    </source>
</evidence>
<dbReference type="InterPro" id="IPR052736">
    <property type="entry name" value="Stf3_sulfotransferase"/>
</dbReference>
<dbReference type="PANTHER" id="PTHR36451:SF1">
    <property type="entry name" value="OMEGA-HYDROXY-BETA-DIHYDROMENAQUINONE-9 SULFOTRANSFERASE STF3"/>
    <property type="match status" value="1"/>
</dbReference>
<dbReference type="InterPro" id="IPR027417">
    <property type="entry name" value="P-loop_NTPase"/>
</dbReference>
<dbReference type="AlphaFoldDB" id="A0A937RF25"/>
<organism evidence="1 2">
    <name type="scientific">Frankia nepalensis</name>
    <dbReference type="NCBI Taxonomy" id="1836974"/>
    <lineage>
        <taxon>Bacteria</taxon>
        <taxon>Bacillati</taxon>
        <taxon>Actinomycetota</taxon>
        <taxon>Actinomycetes</taxon>
        <taxon>Frankiales</taxon>
        <taxon>Frankiaceae</taxon>
        <taxon>Frankia</taxon>
    </lineage>
</organism>
<gene>
    <name evidence="1" type="ORF">I7412_19150</name>
</gene>
<dbReference type="Gene3D" id="3.40.50.300">
    <property type="entry name" value="P-loop containing nucleotide triphosphate hydrolases"/>
    <property type="match status" value="1"/>
</dbReference>
<evidence type="ECO:0000313" key="1">
    <source>
        <dbReference type="EMBL" id="MBL7629240.1"/>
    </source>
</evidence>
<comment type="caution">
    <text evidence="1">The sequence shown here is derived from an EMBL/GenBank/DDBJ whole genome shotgun (WGS) entry which is preliminary data.</text>
</comment>
<dbReference type="RefSeq" id="WP_203006775.1">
    <property type="nucleotide sequence ID" value="NZ_JADWYU010000385.1"/>
</dbReference>
<dbReference type="Proteomes" id="UP000604475">
    <property type="component" value="Unassembled WGS sequence"/>
</dbReference>
<reference evidence="1" key="1">
    <citation type="submission" date="2020-12" db="EMBL/GenBank/DDBJ databases">
        <title>Genomic characterization of non-nitrogen-fixing Frankia strains.</title>
        <authorList>
            <person name="Carlos-Shanley C."/>
            <person name="Guerra T."/>
            <person name="Hahn D."/>
        </authorList>
    </citation>
    <scope>NUCLEOTIDE SEQUENCE</scope>
    <source>
        <strain evidence="1">CN6</strain>
    </source>
</reference>
<sequence>MAVKVLRVEGMRADTRTPAERAALEADEARPLDMSIDAVLEGASRQTGLDDFGSLDFTQRLGPLLAEVEADANVWRTHKATFVHQCVQAAANRLLIQRYWNDHPACLDAPIERPINVIALPRSGSTHLENLLAADRRLRHLPVYLAAQPAPSVGETPGPDGVDPRWSRSNVRWQRLSTNEIFAAMHEHSPDHACGENELQVPDFASYQWEWMANVPGYRDHYLSHDQTPHYRYMKDVLRAIAWQFPSDRRWMLKSNQHSEQLGPLMATYPDVTVVMIHRDPVATIQSLLTMRGLALKMSQKRPDIDAHVGYWVDRLERMLRSYLRDRHLVPDGQLVELRFDEIVGNDVQAAAGVLERAGLTVTDETRADIEHYVTSHPRGSRGRVVYDLEGDFGLDPDELRDRFAFYTDTFQIRPEVGKERAR</sequence>
<dbReference type="PANTHER" id="PTHR36451">
    <property type="entry name" value="PAPS-DEPENDENT SULFOTRANSFERASE STF3"/>
    <property type="match status" value="1"/>
</dbReference>